<dbReference type="EMBL" id="AOLR01000021">
    <property type="protein sequence ID" value="EMA12605.1"/>
    <property type="molecule type" value="Genomic_DNA"/>
</dbReference>
<evidence type="ECO:0000313" key="1">
    <source>
        <dbReference type="EMBL" id="EMA12605.1"/>
    </source>
</evidence>
<sequence>MGVGSCLIGSEEPNAVVLNNHGWWLARQQVGFDDNRFNSVLTHPNRLWGPCLWNDNPETPALDWQSDEPLRVALNGDVYRVDGVEPA</sequence>
<reference evidence="1 2" key="1">
    <citation type="journal article" date="2014" name="PLoS Genet.">
        <title>Phylogenetically driven sequencing of extremely halophilic archaea reveals strategies for static and dynamic osmo-response.</title>
        <authorList>
            <person name="Becker E.A."/>
            <person name="Seitzer P.M."/>
            <person name="Tritt A."/>
            <person name="Larsen D."/>
            <person name="Krusor M."/>
            <person name="Yao A.I."/>
            <person name="Wu D."/>
            <person name="Madern D."/>
            <person name="Eisen J.A."/>
            <person name="Darling A.E."/>
            <person name="Facciotti M.T."/>
        </authorList>
    </citation>
    <scope>NUCLEOTIDE SEQUENCE [LARGE SCALE GENOMIC DNA]</scope>
    <source>
        <strain evidence="1 2">ATCC 33800</strain>
    </source>
</reference>
<proteinExistence type="predicted"/>
<evidence type="ECO:0000313" key="2">
    <source>
        <dbReference type="Proteomes" id="UP000011659"/>
    </source>
</evidence>
<protein>
    <submittedName>
        <fullName evidence="1">Uncharacterized protein</fullName>
    </submittedName>
</protein>
<gene>
    <name evidence="1" type="ORF">C436_12660</name>
</gene>
<comment type="caution">
    <text evidence="1">The sequence shown here is derived from an EMBL/GenBank/DDBJ whole genome shotgun (WGS) entry which is preliminary data.</text>
</comment>
<dbReference type="AlphaFoldDB" id="M0JYE1"/>
<organism evidence="1 2">
    <name type="scientific">Haloarcula marismortui ATCC 33800</name>
    <dbReference type="NCBI Taxonomy" id="662476"/>
    <lineage>
        <taxon>Archaea</taxon>
        <taxon>Methanobacteriati</taxon>
        <taxon>Methanobacteriota</taxon>
        <taxon>Stenosarchaea group</taxon>
        <taxon>Halobacteria</taxon>
        <taxon>Halobacteriales</taxon>
        <taxon>Haloarculaceae</taxon>
        <taxon>Haloarcula</taxon>
    </lineage>
</organism>
<dbReference type="Proteomes" id="UP000011659">
    <property type="component" value="Unassembled WGS sequence"/>
</dbReference>
<accession>M0JYE1</accession>
<keyword evidence="2" id="KW-1185">Reference proteome</keyword>
<name>M0JYE1_9EURY</name>